<dbReference type="SUPFAM" id="SSF56349">
    <property type="entry name" value="DNA breaking-rejoining enzymes"/>
    <property type="match status" value="1"/>
</dbReference>
<evidence type="ECO:0000256" key="1">
    <source>
        <dbReference type="ARBA" id="ARBA00022908"/>
    </source>
</evidence>
<dbReference type="EMBL" id="QUOU01000001">
    <property type="protein sequence ID" value="REL28894.1"/>
    <property type="molecule type" value="Genomic_DNA"/>
</dbReference>
<gene>
    <name evidence="5" type="ORF">DXX93_10355</name>
</gene>
<proteinExistence type="predicted"/>
<accession>A0A3E0TWR0</accession>
<dbReference type="GO" id="GO:0003677">
    <property type="term" value="F:DNA binding"/>
    <property type="evidence" value="ECO:0007669"/>
    <property type="project" value="InterPro"/>
</dbReference>
<organism evidence="5 6">
    <name type="scientific">Thalassotalea euphylliae</name>
    <dbReference type="NCBI Taxonomy" id="1655234"/>
    <lineage>
        <taxon>Bacteria</taxon>
        <taxon>Pseudomonadati</taxon>
        <taxon>Pseudomonadota</taxon>
        <taxon>Gammaproteobacteria</taxon>
        <taxon>Alteromonadales</taxon>
        <taxon>Colwelliaceae</taxon>
        <taxon>Thalassotalea</taxon>
    </lineage>
</organism>
<dbReference type="Pfam" id="PF00589">
    <property type="entry name" value="Phage_integrase"/>
    <property type="match status" value="1"/>
</dbReference>
<dbReference type="OrthoDB" id="9788852at2"/>
<dbReference type="AlphaFoldDB" id="A0A3E0TWR0"/>
<keyword evidence="2" id="KW-0233">DNA recombination</keyword>
<dbReference type="InterPro" id="IPR011010">
    <property type="entry name" value="DNA_brk_join_enz"/>
</dbReference>
<evidence type="ECO:0000313" key="6">
    <source>
        <dbReference type="Proteomes" id="UP000256478"/>
    </source>
</evidence>
<dbReference type="Proteomes" id="UP000256478">
    <property type="component" value="Unassembled WGS sequence"/>
</dbReference>
<name>A0A3E0TWR0_9GAMM</name>
<evidence type="ECO:0000313" key="5">
    <source>
        <dbReference type="EMBL" id="REL28894.1"/>
    </source>
</evidence>
<sequence>MIMTKGCNPNHPKKGTSTKVQPIRSLHAIAQIKRRLANQPRNLCLFTLGINTAYRANELLSLTIGQVEHLQVGDVLDIKQSKNSRYRATAINQMVYDALQNWLAQHPKRLQPDARLFMSRHYRHEALTVSAVNQLIKQWCFDAGLRENYGSHSLRKTWGYQQRMKNKASVALLMRAYGHVSEAQTLDYLGILADEIHQLYFDLEL</sequence>
<dbReference type="GO" id="GO:0006310">
    <property type="term" value="P:DNA recombination"/>
    <property type="evidence" value="ECO:0007669"/>
    <property type="project" value="UniProtKB-KW"/>
</dbReference>
<dbReference type="PANTHER" id="PTHR30349">
    <property type="entry name" value="PHAGE INTEGRASE-RELATED"/>
    <property type="match status" value="1"/>
</dbReference>
<evidence type="ECO:0000256" key="2">
    <source>
        <dbReference type="ARBA" id="ARBA00023172"/>
    </source>
</evidence>
<dbReference type="Gene3D" id="1.10.443.10">
    <property type="entry name" value="Intergrase catalytic core"/>
    <property type="match status" value="1"/>
</dbReference>
<dbReference type="PANTHER" id="PTHR30349:SF82">
    <property type="entry name" value="INTEGRASE_RECOMBINASE YOEC-RELATED"/>
    <property type="match status" value="1"/>
</dbReference>
<reference evidence="5 6" key="1">
    <citation type="submission" date="2018-08" db="EMBL/GenBank/DDBJ databases">
        <title>Thalassotalea euphylliae genome.</title>
        <authorList>
            <person name="Summers S."/>
            <person name="Rice S.A."/>
            <person name="Freckelton M.L."/>
            <person name="Nedved B.T."/>
            <person name="Hadfield M.G."/>
        </authorList>
    </citation>
    <scope>NUCLEOTIDE SEQUENCE [LARGE SCALE GENOMIC DNA]</scope>
    <source>
        <strain evidence="5 6">H1</strain>
    </source>
</reference>
<keyword evidence="1" id="KW-0229">DNA integration</keyword>
<dbReference type="InterPro" id="IPR013762">
    <property type="entry name" value="Integrase-like_cat_sf"/>
</dbReference>
<dbReference type="InterPro" id="IPR002104">
    <property type="entry name" value="Integrase_catalytic"/>
</dbReference>
<comment type="caution">
    <text evidence="5">The sequence shown here is derived from an EMBL/GenBank/DDBJ whole genome shotgun (WGS) entry which is preliminary data.</text>
</comment>
<dbReference type="InterPro" id="IPR050090">
    <property type="entry name" value="Tyrosine_recombinase_XerCD"/>
</dbReference>
<dbReference type="PROSITE" id="PS51898">
    <property type="entry name" value="TYR_RECOMBINASE"/>
    <property type="match status" value="1"/>
</dbReference>
<protein>
    <submittedName>
        <fullName evidence="5">Site-specific integrase</fullName>
    </submittedName>
</protein>
<evidence type="ECO:0000259" key="4">
    <source>
        <dbReference type="PROSITE" id="PS51898"/>
    </source>
</evidence>
<feature type="region of interest" description="Disordered" evidence="3">
    <location>
        <begin position="1"/>
        <end position="20"/>
    </location>
</feature>
<dbReference type="GO" id="GO:0015074">
    <property type="term" value="P:DNA integration"/>
    <property type="evidence" value="ECO:0007669"/>
    <property type="project" value="UniProtKB-KW"/>
</dbReference>
<evidence type="ECO:0000256" key="3">
    <source>
        <dbReference type="SAM" id="MobiDB-lite"/>
    </source>
</evidence>
<feature type="domain" description="Tyr recombinase" evidence="4">
    <location>
        <begin position="10"/>
        <end position="201"/>
    </location>
</feature>